<dbReference type="OrthoDB" id="8073112at2"/>
<keyword evidence="2" id="KW-1185">Reference proteome</keyword>
<evidence type="ECO:0000313" key="1">
    <source>
        <dbReference type="EMBL" id="TXB70198.1"/>
    </source>
</evidence>
<dbReference type="EMBL" id="VOOR01000001">
    <property type="protein sequence ID" value="TXB70198.1"/>
    <property type="molecule type" value="Genomic_DNA"/>
</dbReference>
<organism evidence="1 2">
    <name type="scientific">Phaeodactylibacter luteus</name>
    <dbReference type="NCBI Taxonomy" id="1564516"/>
    <lineage>
        <taxon>Bacteria</taxon>
        <taxon>Pseudomonadati</taxon>
        <taxon>Bacteroidota</taxon>
        <taxon>Saprospiria</taxon>
        <taxon>Saprospirales</taxon>
        <taxon>Haliscomenobacteraceae</taxon>
        <taxon>Phaeodactylibacter</taxon>
    </lineage>
</organism>
<proteinExistence type="predicted"/>
<dbReference type="Proteomes" id="UP000321580">
    <property type="component" value="Unassembled WGS sequence"/>
</dbReference>
<reference evidence="1 2" key="1">
    <citation type="submission" date="2019-08" db="EMBL/GenBank/DDBJ databases">
        <title>Genome of Phaeodactylibacter luteus.</title>
        <authorList>
            <person name="Bowman J.P."/>
        </authorList>
    </citation>
    <scope>NUCLEOTIDE SEQUENCE [LARGE SCALE GENOMIC DNA]</scope>
    <source>
        <strain evidence="1 2">KCTC 42180</strain>
    </source>
</reference>
<dbReference type="AlphaFoldDB" id="A0A5C6S5T0"/>
<accession>A0A5C6S5T0</accession>
<name>A0A5C6S5T0_9BACT</name>
<evidence type="ECO:0000313" key="2">
    <source>
        <dbReference type="Proteomes" id="UP000321580"/>
    </source>
</evidence>
<dbReference type="RefSeq" id="WP_147165430.1">
    <property type="nucleotide sequence ID" value="NZ_VOOR01000001.1"/>
</dbReference>
<comment type="caution">
    <text evidence="1">The sequence shown here is derived from an EMBL/GenBank/DDBJ whole genome shotgun (WGS) entry which is preliminary data.</text>
</comment>
<gene>
    <name evidence="1" type="ORF">FRY97_00390</name>
</gene>
<sequence length="201" mass="21989">MAFALHYQGALTDKRQLSAFLEEVEDIAASLGWGVQWYDAPWNTRPSAHIQLSTSGQPEVVGNLGLKGIALKIASARQPLLFCFGASGVLTSPVQVALSAAHNYEVTPTWIAAPTTELPPDNHIAIVHLLRYLQSKYLHDLEVADESGYWNHGDAAAVFAGQPGLEGLAHLARQASYLRKRDNLDIVEQIALILRKRADLE</sequence>
<protein>
    <submittedName>
        <fullName evidence="1">Uncharacterized protein</fullName>
    </submittedName>
</protein>